<protein>
    <submittedName>
        <fullName evidence="4">Unannotated protein</fullName>
    </submittedName>
</protein>
<dbReference type="InterPro" id="IPR000277">
    <property type="entry name" value="Cys/Met-Metab_PyrdxlP-dep_enz"/>
</dbReference>
<proteinExistence type="predicted"/>
<reference evidence="4" key="1">
    <citation type="submission" date="2020-05" db="EMBL/GenBank/DDBJ databases">
        <authorList>
            <person name="Chiriac C."/>
            <person name="Salcher M."/>
            <person name="Ghai R."/>
            <person name="Kavagutti S V."/>
        </authorList>
    </citation>
    <scope>NUCLEOTIDE SEQUENCE</scope>
</reference>
<dbReference type="Gene3D" id="3.40.640.10">
    <property type="entry name" value="Type I PLP-dependent aspartate aminotransferase-like (Major domain)"/>
    <property type="match status" value="1"/>
</dbReference>
<evidence type="ECO:0000313" key="4">
    <source>
        <dbReference type="EMBL" id="CAB4882533.1"/>
    </source>
</evidence>
<comment type="cofactor">
    <cofactor evidence="1">
        <name>pyridoxal 5'-phosphate</name>
        <dbReference type="ChEBI" id="CHEBI:597326"/>
    </cofactor>
</comment>
<dbReference type="GO" id="GO:0030170">
    <property type="term" value="F:pyridoxal phosphate binding"/>
    <property type="evidence" value="ECO:0007669"/>
    <property type="project" value="InterPro"/>
</dbReference>
<evidence type="ECO:0000256" key="2">
    <source>
        <dbReference type="ARBA" id="ARBA00022898"/>
    </source>
</evidence>
<dbReference type="PANTHER" id="PTHR11808:SF80">
    <property type="entry name" value="CYSTATHIONINE GAMMA-LYASE"/>
    <property type="match status" value="1"/>
</dbReference>
<dbReference type="EMBL" id="CAFBLP010000040">
    <property type="protein sequence ID" value="CAB4882533.1"/>
    <property type="molecule type" value="Genomic_DNA"/>
</dbReference>
<name>A0A6J7ESW0_9ZZZZ</name>
<dbReference type="Pfam" id="PF01053">
    <property type="entry name" value="Cys_Met_Meta_PP"/>
    <property type="match status" value="1"/>
</dbReference>
<dbReference type="FunFam" id="3.40.640.10:FF:000046">
    <property type="entry name" value="Cystathionine gamma-lyase"/>
    <property type="match status" value="1"/>
</dbReference>
<organism evidence="4">
    <name type="scientific">freshwater metagenome</name>
    <dbReference type="NCBI Taxonomy" id="449393"/>
    <lineage>
        <taxon>unclassified sequences</taxon>
        <taxon>metagenomes</taxon>
        <taxon>ecological metagenomes</taxon>
    </lineage>
</organism>
<feature type="region of interest" description="Disordered" evidence="3">
    <location>
        <begin position="1"/>
        <end position="24"/>
    </location>
</feature>
<dbReference type="InterPro" id="IPR015421">
    <property type="entry name" value="PyrdxlP-dep_Trfase_major"/>
</dbReference>
<gene>
    <name evidence="4" type="ORF">UFOPK3376_01685</name>
</gene>
<dbReference type="SUPFAM" id="SSF53383">
    <property type="entry name" value="PLP-dependent transferases"/>
    <property type="match status" value="1"/>
</dbReference>
<dbReference type="InterPro" id="IPR015424">
    <property type="entry name" value="PyrdxlP-dep_Trfase"/>
</dbReference>
<dbReference type="PANTHER" id="PTHR11808">
    <property type="entry name" value="TRANS-SULFURATION ENZYME FAMILY MEMBER"/>
    <property type="match status" value="1"/>
</dbReference>
<dbReference type="PIRSF" id="PIRSF001434">
    <property type="entry name" value="CGS"/>
    <property type="match status" value="1"/>
</dbReference>
<accession>A0A6J7ESW0</accession>
<dbReference type="InterPro" id="IPR015422">
    <property type="entry name" value="PyrdxlP-dep_Trfase_small"/>
</dbReference>
<dbReference type="Gene3D" id="3.90.1150.10">
    <property type="entry name" value="Aspartate Aminotransferase, domain 1"/>
    <property type="match status" value="1"/>
</dbReference>
<dbReference type="GO" id="GO:0005737">
    <property type="term" value="C:cytoplasm"/>
    <property type="evidence" value="ECO:0007669"/>
    <property type="project" value="TreeGrafter"/>
</dbReference>
<sequence>MNNDRPAAGDPRPATTAITAGRSANGMSLAPPLWASSTWVSHGLADARKRATGRRSSEFYSRYSNPTVRAFEEAIAALEGAEDAIAYASGMGALTTTILALCGSGSHIVAQRQLYAGTLAFLQGPCRRFGIDVTYVDGCQPGAFAAAVQPGRTMMILAETPSNPLLELIDLDELGAIRGPFKVVDSTFATPLGQQPLQHGIDIVMHSATKGIDGHNDATLGVIAGERDLLDEIWGYGVLHGATASPADALNALRGIRTLAVRTAHQSASALRIARELASSAHVAAVHYPGLPTHPQYALAQRQMRQPGTVLAFEVTGGQPHATSLLDRLQLARVATSLGGPETLVCHPATTTHASLTADEHAGAGIVGGLLRVSVGLEDPEDLIADLTRALEPQ</sequence>
<evidence type="ECO:0000256" key="3">
    <source>
        <dbReference type="SAM" id="MobiDB-lite"/>
    </source>
</evidence>
<keyword evidence="2" id="KW-0663">Pyridoxal phosphate</keyword>
<evidence type="ECO:0000256" key="1">
    <source>
        <dbReference type="ARBA" id="ARBA00001933"/>
    </source>
</evidence>
<dbReference type="GO" id="GO:0019346">
    <property type="term" value="P:transsulfuration"/>
    <property type="evidence" value="ECO:0007669"/>
    <property type="project" value="InterPro"/>
</dbReference>
<dbReference type="GO" id="GO:0016846">
    <property type="term" value="F:carbon-sulfur lyase activity"/>
    <property type="evidence" value="ECO:0007669"/>
    <property type="project" value="TreeGrafter"/>
</dbReference>
<dbReference type="AlphaFoldDB" id="A0A6J7ESW0"/>
<dbReference type="CDD" id="cd00614">
    <property type="entry name" value="CGS_like"/>
    <property type="match status" value="1"/>
</dbReference>